<dbReference type="EMBL" id="PPSX01000021">
    <property type="protein sequence ID" value="RZQ53820.1"/>
    <property type="molecule type" value="Genomic_DNA"/>
</dbReference>
<dbReference type="PRINTS" id="PR00038">
    <property type="entry name" value="HTHLUXR"/>
</dbReference>
<evidence type="ECO:0000313" key="5">
    <source>
        <dbReference type="EMBL" id="RZQ53820.1"/>
    </source>
</evidence>
<sequence length="228" mass="26019">MKELLQHGSDSPFYNSGSIKDSIDNLENIRQAEEITQALNIIAMESGYECLAFIDYAPLSTTAYQQHTYGLYSKDIETYLDYKELYEHSKSGIRLKPMSKLLSDRKALEGLYVLPLRGVPGIVGALIFNIPENFASFKSIELIDWHWTILSPYLLNAAMRCRKSNFKITKREKDCLLWASEGKTSWEISQILGITERTVNFHLANCIEKTQSANRQQAIVKCIINNII</sequence>
<dbReference type="InterPro" id="IPR036388">
    <property type="entry name" value="WH-like_DNA-bd_sf"/>
</dbReference>
<gene>
    <name evidence="5" type="ORF">C1E23_07000</name>
</gene>
<feature type="domain" description="HTH luxR-type" evidence="4">
    <location>
        <begin position="161"/>
        <end position="226"/>
    </location>
</feature>
<dbReference type="Pfam" id="PF00196">
    <property type="entry name" value="GerE"/>
    <property type="match status" value="1"/>
</dbReference>
<name>A0A4Q7IPE2_9GAMM</name>
<dbReference type="AlphaFoldDB" id="A0A4Q7IPE2"/>
<accession>A0A4Q7IPE2</accession>
<keyword evidence="1" id="KW-0805">Transcription regulation</keyword>
<evidence type="ECO:0000256" key="3">
    <source>
        <dbReference type="ARBA" id="ARBA00023163"/>
    </source>
</evidence>
<dbReference type="GO" id="GO:0003677">
    <property type="term" value="F:DNA binding"/>
    <property type="evidence" value="ECO:0007669"/>
    <property type="project" value="UniProtKB-KW"/>
</dbReference>
<dbReference type="CDD" id="cd06170">
    <property type="entry name" value="LuxR_C_like"/>
    <property type="match status" value="1"/>
</dbReference>
<dbReference type="SMART" id="SM00421">
    <property type="entry name" value="HTH_LUXR"/>
    <property type="match status" value="1"/>
</dbReference>
<evidence type="ECO:0000259" key="4">
    <source>
        <dbReference type="PROSITE" id="PS50043"/>
    </source>
</evidence>
<dbReference type="GO" id="GO:0006355">
    <property type="term" value="P:regulation of DNA-templated transcription"/>
    <property type="evidence" value="ECO:0007669"/>
    <property type="project" value="InterPro"/>
</dbReference>
<organism evidence="5 6">
    <name type="scientific">Pseudoalteromonas phenolica</name>
    <dbReference type="NCBI Taxonomy" id="161398"/>
    <lineage>
        <taxon>Bacteria</taxon>
        <taxon>Pseudomonadati</taxon>
        <taxon>Pseudomonadota</taxon>
        <taxon>Gammaproteobacteria</taxon>
        <taxon>Alteromonadales</taxon>
        <taxon>Pseudoalteromonadaceae</taxon>
        <taxon>Pseudoalteromonas</taxon>
    </lineage>
</organism>
<dbReference type="PROSITE" id="PS50043">
    <property type="entry name" value="HTH_LUXR_2"/>
    <property type="match status" value="1"/>
</dbReference>
<evidence type="ECO:0000256" key="1">
    <source>
        <dbReference type="ARBA" id="ARBA00023015"/>
    </source>
</evidence>
<dbReference type="InterPro" id="IPR000792">
    <property type="entry name" value="Tscrpt_reg_LuxR_C"/>
</dbReference>
<proteinExistence type="predicted"/>
<dbReference type="Gene3D" id="1.10.10.10">
    <property type="entry name" value="Winged helix-like DNA-binding domain superfamily/Winged helix DNA-binding domain"/>
    <property type="match status" value="1"/>
</dbReference>
<dbReference type="RefSeq" id="WP_130254899.1">
    <property type="nucleotide sequence ID" value="NZ_PPSX01000021.1"/>
</dbReference>
<dbReference type="SUPFAM" id="SSF46894">
    <property type="entry name" value="C-terminal effector domain of the bipartite response regulators"/>
    <property type="match status" value="1"/>
</dbReference>
<reference evidence="5 6" key="1">
    <citation type="submission" date="2018-01" db="EMBL/GenBank/DDBJ databases">
        <title>Co-occurrence of chitin degradation, pigmentation and bioactivity in marine Pseudoalteromonas.</title>
        <authorList>
            <person name="Paulsen S."/>
            <person name="Gram L."/>
            <person name="Machado H."/>
        </authorList>
    </citation>
    <scope>NUCLEOTIDE SEQUENCE [LARGE SCALE GENOMIC DNA]</scope>
    <source>
        <strain evidence="5 6">S3898</strain>
    </source>
</reference>
<keyword evidence="3" id="KW-0804">Transcription</keyword>
<dbReference type="Proteomes" id="UP000291338">
    <property type="component" value="Unassembled WGS sequence"/>
</dbReference>
<protein>
    <recommendedName>
        <fullName evidence="4">HTH luxR-type domain-containing protein</fullName>
    </recommendedName>
</protein>
<comment type="caution">
    <text evidence="5">The sequence shown here is derived from an EMBL/GenBank/DDBJ whole genome shotgun (WGS) entry which is preliminary data.</text>
</comment>
<keyword evidence="2" id="KW-0238">DNA-binding</keyword>
<dbReference type="PANTHER" id="PTHR44688">
    <property type="entry name" value="DNA-BINDING TRANSCRIPTIONAL ACTIVATOR DEVR_DOSR"/>
    <property type="match status" value="1"/>
</dbReference>
<dbReference type="InterPro" id="IPR016032">
    <property type="entry name" value="Sig_transdc_resp-reg_C-effctor"/>
</dbReference>
<evidence type="ECO:0000313" key="6">
    <source>
        <dbReference type="Proteomes" id="UP000291338"/>
    </source>
</evidence>
<dbReference type="PANTHER" id="PTHR44688:SF16">
    <property type="entry name" value="DNA-BINDING TRANSCRIPTIONAL ACTIVATOR DEVR_DOSR"/>
    <property type="match status" value="1"/>
</dbReference>
<evidence type="ECO:0000256" key="2">
    <source>
        <dbReference type="ARBA" id="ARBA00023125"/>
    </source>
</evidence>